<gene>
    <name evidence="4" type="ORF">N7509_011510</name>
</gene>
<reference evidence="4" key="2">
    <citation type="journal article" date="2023" name="IMA Fungus">
        <title>Comparative genomic study of the Penicillium genus elucidates a diverse pangenome and 15 lateral gene transfer events.</title>
        <authorList>
            <person name="Petersen C."/>
            <person name="Sorensen T."/>
            <person name="Nielsen M.R."/>
            <person name="Sondergaard T.E."/>
            <person name="Sorensen J.L."/>
            <person name="Fitzpatrick D.A."/>
            <person name="Frisvad J.C."/>
            <person name="Nielsen K.L."/>
        </authorList>
    </citation>
    <scope>NUCLEOTIDE SEQUENCE</scope>
    <source>
        <strain evidence="4">IBT 29677</strain>
    </source>
</reference>
<evidence type="ECO:0008006" key="6">
    <source>
        <dbReference type="Google" id="ProtNLM"/>
    </source>
</evidence>
<evidence type="ECO:0000256" key="3">
    <source>
        <dbReference type="RuleBase" id="RU000363"/>
    </source>
</evidence>
<dbReference type="SUPFAM" id="SSF51735">
    <property type="entry name" value="NAD(P)-binding Rossmann-fold domains"/>
    <property type="match status" value="1"/>
</dbReference>
<dbReference type="EMBL" id="JAPZBU010000011">
    <property type="protein sequence ID" value="KAJ5378391.1"/>
    <property type="molecule type" value="Genomic_DNA"/>
</dbReference>
<accession>A0A9W9SGX3</accession>
<dbReference type="InterPro" id="IPR036291">
    <property type="entry name" value="NAD(P)-bd_dom_sf"/>
</dbReference>
<keyword evidence="2" id="KW-0560">Oxidoreductase</keyword>
<comment type="caution">
    <text evidence="4">The sequence shown here is derived from an EMBL/GenBank/DDBJ whole genome shotgun (WGS) entry which is preliminary data.</text>
</comment>
<keyword evidence="5" id="KW-1185">Reference proteome</keyword>
<evidence type="ECO:0000256" key="2">
    <source>
        <dbReference type="ARBA" id="ARBA00023002"/>
    </source>
</evidence>
<dbReference type="PANTHER" id="PTHR43976:SF16">
    <property type="entry name" value="SHORT-CHAIN DEHYDROGENASE_REDUCTASE FAMILY PROTEIN"/>
    <property type="match status" value="1"/>
</dbReference>
<name>A0A9W9SGX3_9EURO</name>
<dbReference type="RefSeq" id="XP_056482177.1">
    <property type="nucleotide sequence ID" value="XM_056636147.1"/>
</dbReference>
<proteinExistence type="inferred from homology"/>
<evidence type="ECO:0000313" key="5">
    <source>
        <dbReference type="Proteomes" id="UP001147747"/>
    </source>
</evidence>
<dbReference type="GeneID" id="81375127"/>
<dbReference type="PRINTS" id="PR00080">
    <property type="entry name" value="SDRFAMILY"/>
</dbReference>
<dbReference type="Pfam" id="PF00106">
    <property type="entry name" value="adh_short"/>
    <property type="match status" value="1"/>
</dbReference>
<sequence length="296" mass="31979">MLGLNTVWFVTGCSSGVGKSLASAIYAAGHNIVATARNVDTLSYLPDEANVLKLKLDVTSRETILDALSATVARFNQLDVVVNNAGYALMGDTEAVPESDARLQMETLFWGPVLITQNAVRIFREVNPAGKGGTIVQLSSIGGYLTFPGGSFYHAGKFALGGFTQSFAKEVDPSWGIKFLVVAPGGIQTNFGSNVHLEHRHPAYDTLTSPFNQLFQYMMSPAVQETFSQPGICAEVLFDAIVGQDKRPLPTRLLMGAETIPLVEAENMRAAEEVKAWKEETIKCSAEVVLKDVPSF</sequence>
<organism evidence="4 5">
    <name type="scientific">Penicillium cosmopolitanum</name>
    <dbReference type="NCBI Taxonomy" id="1131564"/>
    <lineage>
        <taxon>Eukaryota</taxon>
        <taxon>Fungi</taxon>
        <taxon>Dikarya</taxon>
        <taxon>Ascomycota</taxon>
        <taxon>Pezizomycotina</taxon>
        <taxon>Eurotiomycetes</taxon>
        <taxon>Eurotiomycetidae</taxon>
        <taxon>Eurotiales</taxon>
        <taxon>Aspergillaceae</taxon>
        <taxon>Penicillium</taxon>
    </lineage>
</organism>
<comment type="similarity">
    <text evidence="1 3">Belongs to the short-chain dehydrogenases/reductases (SDR) family.</text>
</comment>
<dbReference type="AlphaFoldDB" id="A0A9W9SGX3"/>
<dbReference type="Gene3D" id="3.40.50.720">
    <property type="entry name" value="NAD(P)-binding Rossmann-like Domain"/>
    <property type="match status" value="1"/>
</dbReference>
<dbReference type="GO" id="GO:0016491">
    <property type="term" value="F:oxidoreductase activity"/>
    <property type="evidence" value="ECO:0007669"/>
    <property type="project" value="UniProtKB-KW"/>
</dbReference>
<dbReference type="PRINTS" id="PR00081">
    <property type="entry name" value="GDHRDH"/>
</dbReference>
<dbReference type="InterPro" id="IPR002347">
    <property type="entry name" value="SDR_fam"/>
</dbReference>
<protein>
    <recommendedName>
        <fullName evidence="6">NAD(P)-binding protein</fullName>
    </recommendedName>
</protein>
<evidence type="ECO:0000256" key="1">
    <source>
        <dbReference type="ARBA" id="ARBA00006484"/>
    </source>
</evidence>
<dbReference type="OrthoDB" id="1274115at2759"/>
<reference evidence="4" key="1">
    <citation type="submission" date="2022-12" db="EMBL/GenBank/DDBJ databases">
        <authorList>
            <person name="Petersen C."/>
        </authorList>
    </citation>
    <scope>NUCLEOTIDE SEQUENCE</scope>
    <source>
        <strain evidence="4">IBT 29677</strain>
    </source>
</reference>
<dbReference type="PANTHER" id="PTHR43976">
    <property type="entry name" value="SHORT CHAIN DEHYDROGENASE"/>
    <property type="match status" value="1"/>
</dbReference>
<evidence type="ECO:0000313" key="4">
    <source>
        <dbReference type="EMBL" id="KAJ5378391.1"/>
    </source>
</evidence>
<dbReference type="Proteomes" id="UP001147747">
    <property type="component" value="Unassembled WGS sequence"/>
</dbReference>
<dbReference type="InterPro" id="IPR051911">
    <property type="entry name" value="SDR_oxidoreductase"/>
</dbReference>